<evidence type="ECO:0000256" key="4">
    <source>
        <dbReference type="PIRSR" id="PIRSR640255-1"/>
    </source>
</evidence>
<gene>
    <name evidence="7" type="ORF">TCAL_12400</name>
</gene>
<protein>
    <recommendedName>
        <fullName evidence="9">DNA/RNA non-specific endonuclease domain-containing protein</fullName>
    </recommendedName>
</protein>
<evidence type="ECO:0000313" key="7">
    <source>
        <dbReference type="EMBL" id="TRY79546.1"/>
    </source>
</evidence>
<keyword evidence="2" id="KW-0540">Nuclease</keyword>
<dbReference type="GO" id="GO:0006309">
    <property type="term" value="P:apoptotic DNA fragmentation"/>
    <property type="evidence" value="ECO:0007669"/>
    <property type="project" value="TreeGrafter"/>
</dbReference>
<keyword evidence="3" id="KW-0378">Hydrolase</keyword>
<dbReference type="SMART" id="SM00892">
    <property type="entry name" value="Endonuclease_NS"/>
    <property type="match status" value="1"/>
</dbReference>
<keyword evidence="3" id="KW-0255">Endonuclease</keyword>
<dbReference type="SUPFAM" id="SSF54060">
    <property type="entry name" value="His-Me finger endonucleases"/>
    <property type="match status" value="1"/>
</dbReference>
<evidence type="ECO:0000259" key="5">
    <source>
        <dbReference type="SMART" id="SM00477"/>
    </source>
</evidence>
<dbReference type="STRING" id="6832.A0A553PPD5"/>
<dbReference type="EMBL" id="VCGU01000002">
    <property type="protein sequence ID" value="TRY79546.1"/>
    <property type="molecule type" value="Genomic_DNA"/>
</dbReference>
<keyword evidence="8" id="KW-1185">Reference proteome</keyword>
<dbReference type="SMART" id="SM00477">
    <property type="entry name" value="NUC"/>
    <property type="match status" value="1"/>
</dbReference>
<dbReference type="Gene3D" id="3.40.570.10">
    <property type="entry name" value="Extracellular Endonuclease, subunit A"/>
    <property type="match status" value="1"/>
</dbReference>
<dbReference type="InterPro" id="IPR044925">
    <property type="entry name" value="His-Me_finger_sf"/>
</dbReference>
<evidence type="ECO:0000259" key="6">
    <source>
        <dbReference type="SMART" id="SM00892"/>
    </source>
</evidence>
<dbReference type="GO" id="GO:0046872">
    <property type="term" value="F:metal ion binding"/>
    <property type="evidence" value="ECO:0007669"/>
    <property type="project" value="InterPro"/>
</dbReference>
<dbReference type="InterPro" id="IPR040255">
    <property type="entry name" value="Non-specific_endonuclease"/>
</dbReference>
<dbReference type="GO" id="GO:0005634">
    <property type="term" value="C:nucleus"/>
    <property type="evidence" value="ECO:0007669"/>
    <property type="project" value="TreeGrafter"/>
</dbReference>
<dbReference type="InterPro" id="IPR001604">
    <property type="entry name" value="Endo_G_ENPP1-like_dom"/>
</dbReference>
<organism evidence="7 8">
    <name type="scientific">Tigriopus californicus</name>
    <name type="common">Marine copepod</name>
    <dbReference type="NCBI Taxonomy" id="6832"/>
    <lineage>
        <taxon>Eukaryota</taxon>
        <taxon>Metazoa</taxon>
        <taxon>Ecdysozoa</taxon>
        <taxon>Arthropoda</taxon>
        <taxon>Crustacea</taxon>
        <taxon>Multicrustacea</taxon>
        <taxon>Hexanauplia</taxon>
        <taxon>Copepoda</taxon>
        <taxon>Harpacticoida</taxon>
        <taxon>Harpacticidae</taxon>
        <taxon>Tigriopus</taxon>
    </lineage>
</organism>
<dbReference type="InterPro" id="IPR020821">
    <property type="entry name" value="ENPP1-3/EXOG-like_nuc-like"/>
</dbReference>
<evidence type="ECO:0000313" key="8">
    <source>
        <dbReference type="Proteomes" id="UP000318571"/>
    </source>
</evidence>
<dbReference type="AlphaFoldDB" id="A0A553PPD5"/>
<dbReference type="GO" id="GO:0003676">
    <property type="term" value="F:nucleic acid binding"/>
    <property type="evidence" value="ECO:0007669"/>
    <property type="project" value="InterPro"/>
</dbReference>
<dbReference type="Proteomes" id="UP000318571">
    <property type="component" value="Chromosome 6"/>
</dbReference>
<dbReference type="GO" id="GO:0000014">
    <property type="term" value="F:single-stranded DNA endodeoxyribonuclease activity"/>
    <property type="evidence" value="ECO:0007669"/>
    <property type="project" value="TreeGrafter"/>
</dbReference>
<dbReference type="GO" id="GO:0005743">
    <property type="term" value="C:mitochondrial inner membrane"/>
    <property type="evidence" value="ECO:0007669"/>
    <property type="project" value="TreeGrafter"/>
</dbReference>
<evidence type="ECO:0000256" key="3">
    <source>
        <dbReference type="ARBA" id="ARBA00022759"/>
    </source>
</evidence>
<name>A0A553PPD5_TIGCA</name>
<evidence type="ECO:0008006" key="9">
    <source>
        <dbReference type="Google" id="ProtNLM"/>
    </source>
</evidence>
<proteinExistence type="inferred from homology"/>
<dbReference type="InterPro" id="IPR044929">
    <property type="entry name" value="DNA/RNA_non-sp_Endonuclease_sf"/>
</dbReference>
<comment type="caution">
    <text evidence="7">The sequence shown here is derived from an EMBL/GenBank/DDBJ whole genome shotgun (WGS) entry which is preliminary data.</text>
</comment>
<dbReference type="GO" id="GO:0004521">
    <property type="term" value="F:RNA endonuclease activity"/>
    <property type="evidence" value="ECO:0007669"/>
    <property type="project" value="TreeGrafter"/>
</dbReference>
<sequence length="189" mass="21188">MSTMPGMWAGLTRYGCVLGAGAALGYEWKRRSLIETNIIVPKETRLNAQVLKYGSPMRLNAAPLCYSNHCLEYDGSRKVPIWVAEHISRDKVNGSVADRKRSKFKPDPALAQLIQANNDDFWNSGWSRGHMAPAGNNKHCQQSMDETFLLSNIVPQVGGSEEGYLVGRDERTLEAFIVSDILYFTLYEE</sequence>
<feature type="domain" description="ENPP1-3/EXOG-like endonuclease/phosphodiesterase" evidence="5">
    <location>
        <begin position="66"/>
        <end position="188"/>
    </location>
</feature>
<reference evidence="7 8" key="1">
    <citation type="journal article" date="2018" name="Nat. Ecol. Evol.">
        <title>Genomic signatures of mitonuclear coevolution across populations of Tigriopus californicus.</title>
        <authorList>
            <person name="Barreto F.S."/>
            <person name="Watson E.T."/>
            <person name="Lima T.G."/>
            <person name="Willett C.S."/>
            <person name="Edmands S."/>
            <person name="Li W."/>
            <person name="Burton R.S."/>
        </authorList>
    </citation>
    <scope>NUCLEOTIDE SEQUENCE [LARGE SCALE GENOMIC DNA]</scope>
    <source>
        <strain evidence="7 8">San Diego</strain>
    </source>
</reference>
<feature type="active site" description="Proton acceptor" evidence="4">
    <location>
        <position position="130"/>
    </location>
</feature>
<feature type="domain" description="DNA/RNA non-specific endonuclease/pyrophosphatase/phosphodiesterase" evidence="6">
    <location>
        <begin position="65"/>
        <end position="189"/>
    </location>
</feature>
<dbReference type="PANTHER" id="PTHR13966:SF19">
    <property type="entry name" value="NUCLEASE EXOG, MITOCHONDRIAL"/>
    <property type="match status" value="1"/>
</dbReference>
<evidence type="ECO:0000256" key="2">
    <source>
        <dbReference type="ARBA" id="ARBA00022722"/>
    </source>
</evidence>
<evidence type="ECO:0000256" key="1">
    <source>
        <dbReference type="ARBA" id="ARBA00010052"/>
    </source>
</evidence>
<accession>A0A553PPD5</accession>
<comment type="similarity">
    <text evidence="1">Belongs to the DNA/RNA non-specific endonuclease family.</text>
</comment>
<dbReference type="PANTHER" id="PTHR13966">
    <property type="entry name" value="ENDONUCLEASE RELATED"/>
    <property type="match status" value="1"/>
</dbReference>
<dbReference type="GO" id="GO:0008409">
    <property type="term" value="F:5'-3' exonuclease activity"/>
    <property type="evidence" value="ECO:0007669"/>
    <property type="project" value="TreeGrafter"/>
</dbReference>
<dbReference type="Pfam" id="PF01223">
    <property type="entry name" value="Endonuclease_NS"/>
    <property type="match status" value="1"/>
</dbReference>